<keyword evidence="2" id="KW-0175">Coiled coil</keyword>
<dbReference type="PANTHER" id="PTHR37813:SF1">
    <property type="entry name" value="FELS-2 PROPHAGE PROTEIN"/>
    <property type="match status" value="1"/>
</dbReference>
<proteinExistence type="predicted"/>
<reference evidence="5 6" key="1">
    <citation type="submission" date="2023-07" db="EMBL/GenBank/DDBJ databases">
        <title>Genomic Encyclopedia of Type Strains, Phase IV (KMG-IV): sequencing the most valuable type-strain genomes for metagenomic binning, comparative biology and taxonomic classification.</title>
        <authorList>
            <person name="Goeker M."/>
        </authorList>
    </citation>
    <scope>NUCLEOTIDE SEQUENCE [LARGE SCALE GENOMIC DNA]</scope>
    <source>
        <strain evidence="5 6">DSM 19619</strain>
    </source>
</reference>
<gene>
    <name evidence="5" type="ORF">QO011_005848</name>
</gene>
<keyword evidence="1" id="KW-1188">Viral release from host cell</keyword>
<feature type="compositionally biased region" description="Gly residues" evidence="3">
    <location>
        <begin position="499"/>
        <end position="508"/>
    </location>
</feature>
<feature type="region of interest" description="Disordered" evidence="3">
    <location>
        <begin position="584"/>
        <end position="604"/>
    </location>
</feature>
<protein>
    <submittedName>
        <fullName evidence="5">TP901 family phage tail tape measure protein</fullName>
    </submittedName>
</protein>
<evidence type="ECO:0000313" key="6">
    <source>
        <dbReference type="Proteomes" id="UP001242480"/>
    </source>
</evidence>
<dbReference type="RefSeq" id="WP_307280182.1">
    <property type="nucleotide sequence ID" value="NZ_JAUSVX010000013.1"/>
</dbReference>
<feature type="compositionally biased region" description="Polar residues" evidence="3">
    <location>
        <begin position="632"/>
        <end position="642"/>
    </location>
</feature>
<dbReference type="PANTHER" id="PTHR37813">
    <property type="entry name" value="FELS-2 PROPHAGE PROTEIN"/>
    <property type="match status" value="1"/>
</dbReference>
<feature type="domain" description="Phage tail tape measure protein" evidence="4">
    <location>
        <begin position="107"/>
        <end position="306"/>
    </location>
</feature>
<dbReference type="EMBL" id="JAUSVX010000013">
    <property type="protein sequence ID" value="MDQ0472818.1"/>
    <property type="molecule type" value="Genomic_DNA"/>
</dbReference>
<evidence type="ECO:0000259" key="4">
    <source>
        <dbReference type="Pfam" id="PF10145"/>
    </source>
</evidence>
<keyword evidence="6" id="KW-1185">Reference proteome</keyword>
<comment type="caution">
    <text evidence="5">The sequence shown here is derived from an EMBL/GenBank/DDBJ whole genome shotgun (WGS) entry which is preliminary data.</text>
</comment>
<evidence type="ECO:0000256" key="1">
    <source>
        <dbReference type="ARBA" id="ARBA00022612"/>
    </source>
</evidence>
<dbReference type="Proteomes" id="UP001242480">
    <property type="component" value="Unassembled WGS sequence"/>
</dbReference>
<organism evidence="5 6">
    <name type="scientific">Labrys wisconsinensis</name>
    <dbReference type="NCBI Taxonomy" id="425677"/>
    <lineage>
        <taxon>Bacteria</taxon>
        <taxon>Pseudomonadati</taxon>
        <taxon>Pseudomonadota</taxon>
        <taxon>Alphaproteobacteria</taxon>
        <taxon>Hyphomicrobiales</taxon>
        <taxon>Xanthobacteraceae</taxon>
        <taxon>Labrys</taxon>
    </lineage>
</organism>
<dbReference type="NCBIfam" id="TIGR01760">
    <property type="entry name" value="tape_meas_TP901"/>
    <property type="match status" value="1"/>
</dbReference>
<name>A0ABU0JEW1_9HYPH</name>
<accession>A0ABU0JEW1</accession>
<feature type="region of interest" description="Disordered" evidence="3">
    <location>
        <begin position="632"/>
        <end position="662"/>
    </location>
</feature>
<evidence type="ECO:0000313" key="5">
    <source>
        <dbReference type="EMBL" id="MDQ0472818.1"/>
    </source>
</evidence>
<dbReference type="InterPro" id="IPR010090">
    <property type="entry name" value="Phage_tape_meas"/>
</dbReference>
<evidence type="ECO:0000256" key="2">
    <source>
        <dbReference type="SAM" id="Coils"/>
    </source>
</evidence>
<evidence type="ECO:0000256" key="3">
    <source>
        <dbReference type="SAM" id="MobiDB-lite"/>
    </source>
</evidence>
<sequence>MVKTLEARAVITAADRSGAAFARVAGKLDQIKGKLAALGKVDRTLGRVGGEVWSTMARYATIGATIEGVRESAKRYMELEKTMMELGITAGATDKEIAAATETLSRQAPRLGATGQQLGEVTQNLVAAGMAFDTAIAATPAVIKAATATQTDFLDSAKAGNAVMQNLGIRIDQLAEAYDRMAAAGNIGAFEMKDMAREMPEVAAAAQRLGFKGTQDLGRLVAMLEVVKTTTGTGSEAATNLKQAFGKLLAPQTIKAFKSVKIDLKALMETAQKRGANAFEVVIEKLHDVTKGMSDIKKQALIGSLFREEESRAAILALMNNWDDYKAKLREVDQSQGTVARGLSRAMSTTSGKWDQATAAVDRVMTIIGGKLAPTIKNIAEDVLNIAESFDKVGAAIDRNTPSAKSLLMKMGLSSSQAEWMLKMIGPATGYGDINKERAAQAMPRLPGETFTETEARRRGMPSMASEWLDTTARFVDETKRLSARMFPAPSSTPQAGQGAAGGGGGGGWDSMPLVGGRRSALDAEIDRLDRKIAQYKALADKAEVEAQAGNVLQRSVAGLRGLDYRRVQQQFEDQRRGFAVDRAALSPQAPRDRLGSAAPTPVDVTGKVTLDPTSKALVEVRVKVEGPAQVTGMSATGSGNIQPKVGISMAGSRPGGRVGPM</sequence>
<feature type="coiled-coil region" evidence="2">
    <location>
        <begin position="519"/>
        <end position="546"/>
    </location>
</feature>
<feature type="region of interest" description="Disordered" evidence="3">
    <location>
        <begin position="487"/>
        <end position="508"/>
    </location>
</feature>
<dbReference type="Pfam" id="PF10145">
    <property type="entry name" value="PhageMin_Tail"/>
    <property type="match status" value="1"/>
</dbReference>